<accession>A0AAW2QKX1</accession>
<reference evidence="2" key="1">
    <citation type="submission" date="2020-06" db="EMBL/GenBank/DDBJ databases">
        <authorList>
            <person name="Li T."/>
            <person name="Hu X."/>
            <person name="Zhang T."/>
            <person name="Song X."/>
            <person name="Zhang H."/>
            <person name="Dai N."/>
            <person name="Sheng W."/>
            <person name="Hou X."/>
            <person name="Wei L."/>
        </authorList>
    </citation>
    <scope>NUCLEOTIDE SEQUENCE</scope>
    <source>
        <strain evidence="2">KEN8</strain>
        <tissue evidence="2">Leaf</tissue>
    </source>
</reference>
<sequence>MEKSPYEGEDTHRMEEIDWPRSHWLWYFLLISAIVLFFDRGLLALGNIFWLTGVAILLGWRSTLQLFTNRRNYKGFTFIPSWYILYICSLASSWYSRGNIWMLCPFWWFLALNQGVSLSDSCIWLDFTLPRTGSLERASTVQYNSGQLILMFEVTSTCNIAR</sequence>
<evidence type="ECO:0000256" key="1">
    <source>
        <dbReference type="SAM" id="Phobius"/>
    </source>
</evidence>
<feature type="transmembrane region" description="Helical" evidence="1">
    <location>
        <begin position="44"/>
        <end position="64"/>
    </location>
</feature>
<organism evidence="2">
    <name type="scientific">Sesamum calycinum</name>
    <dbReference type="NCBI Taxonomy" id="2727403"/>
    <lineage>
        <taxon>Eukaryota</taxon>
        <taxon>Viridiplantae</taxon>
        <taxon>Streptophyta</taxon>
        <taxon>Embryophyta</taxon>
        <taxon>Tracheophyta</taxon>
        <taxon>Spermatophyta</taxon>
        <taxon>Magnoliopsida</taxon>
        <taxon>eudicotyledons</taxon>
        <taxon>Gunneridae</taxon>
        <taxon>Pentapetalae</taxon>
        <taxon>asterids</taxon>
        <taxon>lamiids</taxon>
        <taxon>Lamiales</taxon>
        <taxon>Pedaliaceae</taxon>
        <taxon>Sesamum</taxon>
    </lineage>
</organism>
<dbReference type="PANTHER" id="PTHR21493:SF246">
    <property type="entry name" value="GOT1_SFT2-LIKE VESCICLE TRANSPORT PROTEIN FAMILY"/>
    <property type="match status" value="1"/>
</dbReference>
<reference evidence="2" key="2">
    <citation type="journal article" date="2024" name="Plant">
        <title>Genomic evolution and insights into agronomic trait innovations of Sesamum species.</title>
        <authorList>
            <person name="Miao H."/>
            <person name="Wang L."/>
            <person name="Qu L."/>
            <person name="Liu H."/>
            <person name="Sun Y."/>
            <person name="Le M."/>
            <person name="Wang Q."/>
            <person name="Wei S."/>
            <person name="Zheng Y."/>
            <person name="Lin W."/>
            <person name="Duan Y."/>
            <person name="Cao H."/>
            <person name="Xiong S."/>
            <person name="Wang X."/>
            <person name="Wei L."/>
            <person name="Li C."/>
            <person name="Ma Q."/>
            <person name="Ju M."/>
            <person name="Zhao R."/>
            <person name="Li G."/>
            <person name="Mu C."/>
            <person name="Tian Q."/>
            <person name="Mei H."/>
            <person name="Zhang T."/>
            <person name="Gao T."/>
            <person name="Zhang H."/>
        </authorList>
    </citation>
    <scope>NUCLEOTIDE SEQUENCE</scope>
    <source>
        <strain evidence="2">KEN8</strain>
    </source>
</reference>
<comment type="caution">
    <text evidence="2">The sequence shown here is derived from an EMBL/GenBank/DDBJ whole genome shotgun (WGS) entry which is preliminary data.</text>
</comment>
<dbReference type="GO" id="GO:0042147">
    <property type="term" value="P:retrograde transport, endosome to Golgi"/>
    <property type="evidence" value="ECO:0007669"/>
    <property type="project" value="InterPro"/>
</dbReference>
<dbReference type="EMBL" id="JACGWM010000006">
    <property type="protein sequence ID" value="KAL0368577.1"/>
    <property type="molecule type" value="Genomic_DNA"/>
</dbReference>
<proteinExistence type="predicted"/>
<dbReference type="GO" id="GO:0005829">
    <property type="term" value="C:cytosol"/>
    <property type="evidence" value="ECO:0007669"/>
    <property type="project" value="GOC"/>
</dbReference>
<keyword evidence="1" id="KW-1133">Transmembrane helix</keyword>
<keyword evidence="1" id="KW-0472">Membrane</keyword>
<dbReference type="PANTHER" id="PTHR21493">
    <property type="entry name" value="CGI-141-RELATED/LIPASE CONTAINING PROTEIN"/>
    <property type="match status" value="1"/>
</dbReference>
<keyword evidence="1" id="KW-0812">Transmembrane</keyword>
<feature type="transmembrane region" description="Helical" evidence="1">
    <location>
        <begin position="76"/>
        <end position="95"/>
    </location>
</feature>
<evidence type="ECO:0000313" key="2">
    <source>
        <dbReference type="EMBL" id="KAL0368577.1"/>
    </source>
</evidence>
<protein>
    <submittedName>
        <fullName evidence="2">Uncharacterized protein</fullName>
    </submittedName>
</protein>
<dbReference type="InterPro" id="IPR045176">
    <property type="entry name" value="Got1"/>
</dbReference>
<dbReference type="GO" id="GO:0006888">
    <property type="term" value="P:endoplasmic reticulum to Golgi vesicle-mediated transport"/>
    <property type="evidence" value="ECO:0007669"/>
    <property type="project" value="InterPro"/>
</dbReference>
<feature type="transmembrane region" description="Helical" evidence="1">
    <location>
        <begin position="21"/>
        <end position="38"/>
    </location>
</feature>
<dbReference type="AlphaFoldDB" id="A0AAW2QKX1"/>
<gene>
    <name evidence="2" type="ORF">Scaly_1076600</name>
</gene>
<name>A0AAW2QKX1_9LAMI</name>